<dbReference type="EMBL" id="CM004477">
    <property type="protein sequence ID" value="OCT75144.1"/>
    <property type="molecule type" value="Genomic_DNA"/>
</dbReference>
<name>A0A974CKL9_XENLA</name>
<dbReference type="Proteomes" id="UP000694892">
    <property type="component" value="Chromosome 6S"/>
</dbReference>
<feature type="region of interest" description="Disordered" evidence="1">
    <location>
        <begin position="1"/>
        <end position="25"/>
    </location>
</feature>
<reference evidence="3" key="1">
    <citation type="journal article" date="2016" name="Nature">
        <title>Genome evolution in the allotetraploid frog Xenopus laevis.</title>
        <authorList>
            <person name="Session A.M."/>
            <person name="Uno Y."/>
            <person name="Kwon T."/>
            <person name="Chapman J.A."/>
            <person name="Toyoda A."/>
            <person name="Takahashi S."/>
            <person name="Fukui A."/>
            <person name="Hikosaka A."/>
            <person name="Suzuki A."/>
            <person name="Kondo M."/>
            <person name="van Heeringen S.J."/>
            <person name="Quigley I."/>
            <person name="Heinz S."/>
            <person name="Ogino H."/>
            <person name="Ochi H."/>
            <person name="Hellsten U."/>
            <person name="Lyons J.B."/>
            <person name="Simakov O."/>
            <person name="Putnam N."/>
            <person name="Stites J."/>
            <person name="Kuroki Y."/>
            <person name="Tanaka T."/>
            <person name="Michiue T."/>
            <person name="Watanabe M."/>
            <person name="Bogdanovic O."/>
            <person name="Lister R."/>
            <person name="Georgiou G."/>
            <person name="Paranjpe S.S."/>
            <person name="van Kruijsbergen I."/>
            <person name="Shu S."/>
            <person name="Carlson J."/>
            <person name="Kinoshita T."/>
            <person name="Ohta Y."/>
            <person name="Mawaribuchi S."/>
            <person name="Jenkins J."/>
            <person name="Grimwood J."/>
            <person name="Schmutz J."/>
            <person name="Mitros T."/>
            <person name="Mozaffari S.V."/>
            <person name="Suzuki Y."/>
            <person name="Haramoto Y."/>
            <person name="Yamamoto T.S."/>
            <person name="Takagi C."/>
            <person name="Heald R."/>
            <person name="Miller K."/>
            <person name="Haudenschild C."/>
            <person name="Kitzman J."/>
            <person name="Nakayama T."/>
            <person name="Izutsu Y."/>
            <person name="Robert J."/>
            <person name="Fortriede J."/>
            <person name="Burns K."/>
            <person name="Lotay V."/>
            <person name="Karimi K."/>
            <person name="Yasuoka Y."/>
            <person name="Dichmann D.S."/>
            <person name="Flajnik M.F."/>
            <person name="Houston D.W."/>
            <person name="Shendure J."/>
            <person name="DuPasquier L."/>
            <person name="Vize P.D."/>
            <person name="Zorn A.M."/>
            <person name="Ito M."/>
            <person name="Marcotte E.M."/>
            <person name="Wallingford J.B."/>
            <person name="Ito Y."/>
            <person name="Asashima M."/>
            <person name="Ueno N."/>
            <person name="Matsuda Y."/>
            <person name="Veenstra G.J."/>
            <person name="Fujiyama A."/>
            <person name="Harland R.M."/>
            <person name="Taira M."/>
            <person name="Rokhsar D.S."/>
        </authorList>
    </citation>
    <scope>NUCLEOTIDE SEQUENCE [LARGE SCALE GENOMIC DNA]</scope>
    <source>
        <strain evidence="3">J</strain>
    </source>
</reference>
<dbReference type="AlphaFoldDB" id="A0A974CKL9"/>
<accession>A0A974CKL9</accession>
<feature type="compositionally biased region" description="Basic and acidic residues" evidence="1">
    <location>
        <begin position="10"/>
        <end position="23"/>
    </location>
</feature>
<gene>
    <name evidence="2" type="ORF">XELAEV_18034134mg</name>
</gene>
<organism evidence="2 3">
    <name type="scientific">Xenopus laevis</name>
    <name type="common">African clawed frog</name>
    <dbReference type="NCBI Taxonomy" id="8355"/>
    <lineage>
        <taxon>Eukaryota</taxon>
        <taxon>Metazoa</taxon>
        <taxon>Chordata</taxon>
        <taxon>Craniata</taxon>
        <taxon>Vertebrata</taxon>
        <taxon>Euteleostomi</taxon>
        <taxon>Amphibia</taxon>
        <taxon>Batrachia</taxon>
        <taxon>Anura</taxon>
        <taxon>Pipoidea</taxon>
        <taxon>Pipidae</taxon>
        <taxon>Xenopodinae</taxon>
        <taxon>Xenopus</taxon>
        <taxon>Xenopus</taxon>
    </lineage>
</organism>
<sequence>MGQRPKFLSPKREKSHQLRDPRKNPAQLPLVLEEKQSPIPCPFSCTVATIRHQSGEAMTARETKAPAHPCPSHCTSQ</sequence>
<evidence type="ECO:0000256" key="1">
    <source>
        <dbReference type="SAM" id="MobiDB-lite"/>
    </source>
</evidence>
<feature type="region of interest" description="Disordered" evidence="1">
    <location>
        <begin position="56"/>
        <end position="77"/>
    </location>
</feature>
<proteinExistence type="predicted"/>
<protein>
    <submittedName>
        <fullName evidence="2">Uncharacterized protein</fullName>
    </submittedName>
</protein>
<evidence type="ECO:0000313" key="2">
    <source>
        <dbReference type="EMBL" id="OCT75144.1"/>
    </source>
</evidence>
<evidence type="ECO:0000313" key="3">
    <source>
        <dbReference type="Proteomes" id="UP000694892"/>
    </source>
</evidence>